<keyword evidence="10" id="KW-1185">Reference proteome</keyword>
<feature type="transmembrane region" description="Helical" evidence="8">
    <location>
        <begin position="44"/>
        <end position="63"/>
    </location>
</feature>
<dbReference type="GO" id="GO:0005886">
    <property type="term" value="C:plasma membrane"/>
    <property type="evidence" value="ECO:0007669"/>
    <property type="project" value="UniProtKB-SubCell"/>
</dbReference>
<gene>
    <name evidence="9" type="primary">flhA_2</name>
    <name evidence="9" type="ORF">MFFC18_32910</name>
</gene>
<evidence type="ECO:0000256" key="6">
    <source>
        <dbReference type="ARBA" id="ARBA00023136"/>
    </source>
</evidence>
<feature type="transmembrane region" description="Helical" evidence="8">
    <location>
        <begin position="202"/>
        <end position="221"/>
    </location>
</feature>
<name>A0A5B9PM62_9BACT</name>
<dbReference type="PRINTS" id="PR00949">
    <property type="entry name" value="TYPE3IMAPROT"/>
</dbReference>
<proteinExistence type="inferred from homology"/>
<keyword evidence="3" id="KW-1003">Cell membrane</keyword>
<keyword evidence="6 8" id="KW-0472">Membrane</keyword>
<keyword evidence="9" id="KW-0966">Cell projection</keyword>
<dbReference type="AlphaFoldDB" id="A0A5B9PM62"/>
<sequence>MSSAITSQDPNYGFMQRSETWLSATFLLTLVVLIIPLPTILLDMFLACNIAAAVMLLLITLGAKRPLDVSVFPSMLLLLTLFRLSLNVATTRLILLDGDAGKIVLTFGDFVVGGKLIVGIVIFLILVTIQFIVITKGATRISEVNARFTLDAMPGKQMAIDAELNAGAISETEAKERRSTLTREAEFYGAMDGASKYVRGDAIAGLVIMVVNILGGVMLGMGNGQSMIDALQIYSILTIGDGLVSQIPALIIATSAGILVTKSASESSLGDEINSQVKRGHQSLFVGAIIMFLMAFTPGFPKLPFIAIGAGILIFVSRTKRQEEVEKQEQVRTEQQQAEESEPGESLEQQSLNQFLQSDRIVIEIGAGLIPLVEPEKGNGIAARIAKMREDAAKEHGFWIPQARIRDNLQINVSEYRFLISGREVARGELIVDQYLAINPGSVNVDIEGVETRDPAFDLAAKWIGESNRRRAEMVGYTVVDAPTVLITHLSECLRSHAHELLSREDLQKMLDKLKEIAPTTVDELKPDTVRPSVLHQVLVRLLAEGIPITSLQKIVESAIHHGPTNKDLVQLTEKIRSSIGHLICDRFRDAQGRVRVIILEPRLEHQFRQLNQNNAIVLQPKSLERLVQSLQTKWETSRIKDEPAAVLVDSSIRYALRQTIFRSLPELSVIAYSEIPNGLLIESTNIVRYSEVLEGTEPEPDLSFLSQANENSDTPEVER</sequence>
<dbReference type="STRING" id="980251.GCA_001642875_02783"/>
<comment type="subcellular location">
    <subcellularLocation>
        <location evidence="1">Cell membrane</location>
        <topology evidence="1">Multi-pass membrane protein</topology>
    </subcellularLocation>
</comment>
<dbReference type="OrthoDB" id="9759185at2"/>
<keyword evidence="4 8" id="KW-0812">Transmembrane</keyword>
<feature type="transmembrane region" description="Helical" evidence="8">
    <location>
        <begin position="280"/>
        <end position="297"/>
    </location>
</feature>
<feature type="compositionally biased region" description="Polar residues" evidence="7">
    <location>
        <begin position="705"/>
        <end position="720"/>
    </location>
</feature>
<dbReference type="PANTHER" id="PTHR30161:SF1">
    <property type="entry name" value="FLAGELLAR BIOSYNTHESIS PROTEIN FLHA-RELATED"/>
    <property type="match status" value="1"/>
</dbReference>
<dbReference type="KEGG" id="mff:MFFC18_32910"/>
<dbReference type="EMBL" id="CP042912">
    <property type="protein sequence ID" value="QEG23393.1"/>
    <property type="molecule type" value="Genomic_DNA"/>
</dbReference>
<dbReference type="Pfam" id="PF00771">
    <property type="entry name" value="FHIPEP"/>
    <property type="match status" value="1"/>
</dbReference>
<evidence type="ECO:0000313" key="10">
    <source>
        <dbReference type="Proteomes" id="UP000322214"/>
    </source>
</evidence>
<dbReference type="Proteomes" id="UP000322214">
    <property type="component" value="Chromosome"/>
</dbReference>
<dbReference type="Gene3D" id="3.40.50.12790">
    <property type="entry name" value="FHIPEP family, domain 4"/>
    <property type="match status" value="1"/>
</dbReference>
<dbReference type="GO" id="GO:0009306">
    <property type="term" value="P:protein secretion"/>
    <property type="evidence" value="ECO:0007669"/>
    <property type="project" value="InterPro"/>
</dbReference>
<evidence type="ECO:0000256" key="2">
    <source>
        <dbReference type="ARBA" id="ARBA00008835"/>
    </source>
</evidence>
<dbReference type="InterPro" id="IPR042196">
    <property type="entry name" value="FHIPEP_4"/>
</dbReference>
<accession>A0A5B9PM62</accession>
<keyword evidence="9" id="KW-0282">Flagellum</keyword>
<dbReference type="InterPro" id="IPR042194">
    <property type="entry name" value="FHIPEP_1"/>
</dbReference>
<organism evidence="9 10">
    <name type="scientific">Mariniblastus fucicola</name>
    <dbReference type="NCBI Taxonomy" id="980251"/>
    <lineage>
        <taxon>Bacteria</taxon>
        <taxon>Pseudomonadati</taxon>
        <taxon>Planctomycetota</taxon>
        <taxon>Planctomycetia</taxon>
        <taxon>Pirellulales</taxon>
        <taxon>Pirellulaceae</taxon>
        <taxon>Mariniblastus</taxon>
    </lineage>
</organism>
<dbReference type="GO" id="GO:0044780">
    <property type="term" value="P:bacterial-type flagellum assembly"/>
    <property type="evidence" value="ECO:0007669"/>
    <property type="project" value="TreeGrafter"/>
</dbReference>
<evidence type="ECO:0000256" key="1">
    <source>
        <dbReference type="ARBA" id="ARBA00004651"/>
    </source>
</evidence>
<feature type="region of interest" description="Disordered" evidence="7">
    <location>
        <begin position="326"/>
        <end position="348"/>
    </location>
</feature>
<evidence type="ECO:0000313" key="9">
    <source>
        <dbReference type="EMBL" id="QEG23393.1"/>
    </source>
</evidence>
<keyword evidence="5 8" id="KW-1133">Transmembrane helix</keyword>
<evidence type="ECO:0000256" key="3">
    <source>
        <dbReference type="ARBA" id="ARBA00022475"/>
    </source>
</evidence>
<dbReference type="RefSeq" id="WP_075082116.1">
    <property type="nucleotide sequence ID" value="NZ_CP042912.1"/>
</dbReference>
<dbReference type="Gene3D" id="1.10.8.540">
    <property type="entry name" value="FHIPEP family, domain 3"/>
    <property type="match status" value="1"/>
</dbReference>
<comment type="similarity">
    <text evidence="2">Belongs to the FHIPEP (flagella/HR/invasion proteins export pore) family.</text>
</comment>
<dbReference type="PIRSF" id="PIRSF005419">
    <property type="entry name" value="FlhA"/>
    <property type="match status" value="1"/>
</dbReference>
<feature type="transmembrane region" description="Helical" evidence="8">
    <location>
        <begin position="21"/>
        <end position="38"/>
    </location>
</feature>
<reference evidence="9 10" key="1">
    <citation type="submission" date="2019-08" db="EMBL/GenBank/DDBJ databases">
        <title>Deep-cultivation of Planctomycetes and their phenomic and genomic characterization uncovers novel biology.</title>
        <authorList>
            <person name="Wiegand S."/>
            <person name="Jogler M."/>
            <person name="Boedeker C."/>
            <person name="Pinto D."/>
            <person name="Vollmers J."/>
            <person name="Rivas-Marin E."/>
            <person name="Kohn T."/>
            <person name="Peeters S.H."/>
            <person name="Heuer A."/>
            <person name="Rast P."/>
            <person name="Oberbeckmann S."/>
            <person name="Bunk B."/>
            <person name="Jeske O."/>
            <person name="Meyerdierks A."/>
            <person name="Storesund J.E."/>
            <person name="Kallscheuer N."/>
            <person name="Luecker S."/>
            <person name="Lage O.M."/>
            <person name="Pohl T."/>
            <person name="Merkel B.J."/>
            <person name="Hornburger P."/>
            <person name="Mueller R.-W."/>
            <person name="Bruemmer F."/>
            <person name="Labrenz M."/>
            <person name="Spormann A.M."/>
            <person name="Op den Camp H."/>
            <person name="Overmann J."/>
            <person name="Amann R."/>
            <person name="Jetten M.S.M."/>
            <person name="Mascher T."/>
            <person name="Medema M.H."/>
            <person name="Devos D.P."/>
            <person name="Kaster A.-K."/>
            <person name="Ovreas L."/>
            <person name="Rohde M."/>
            <person name="Galperin M.Y."/>
            <person name="Jogler C."/>
        </authorList>
    </citation>
    <scope>NUCLEOTIDE SEQUENCE [LARGE SCALE GENOMIC DNA]</scope>
    <source>
        <strain evidence="9 10">FC18</strain>
    </source>
</reference>
<feature type="transmembrane region" description="Helical" evidence="8">
    <location>
        <begin position="233"/>
        <end position="260"/>
    </location>
</feature>
<evidence type="ECO:0000256" key="8">
    <source>
        <dbReference type="SAM" id="Phobius"/>
    </source>
</evidence>
<dbReference type="InterPro" id="IPR001712">
    <property type="entry name" value="T3SS_FHIPEP"/>
</dbReference>
<dbReference type="InterPro" id="IPR042193">
    <property type="entry name" value="FHIPEP_3"/>
</dbReference>
<feature type="transmembrane region" description="Helical" evidence="8">
    <location>
        <begin position="75"/>
        <end position="96"/>
    </location>
</feature>
<dbReference type="Gene3D" id="3.40.30.60">
    <property type="entry name" value="FHIPEP family, domain 1"/>
    <property type="match status" value="1"/>
</dbReference>
<evidence type="ECO:0000256" key="5">
    <source>
        <dbReference type="ARBA" id="ARBA00022989"/>
    </source>
</evidence>
<feature type="region of interest" description="Disordered" evidence="7">
    <location>
        <begin position="699"/>
        <end position="720"/>
    </location>
</feature>
<keyword evidence="9" id="KW-0969">Cilium</keyword>
<dbReference type="PANTHER" id="PTHR30161">
    <property type="entry name" value="FLAGELLAR EXPORT PROTEIN, MEMBRANE FLHA SUBUNIT-RELATED"/>
    <property type="match status" value="1"/>
</dbReference>
<protein>
    <submittedName>
        <fullName evidence="9">Flagellar biosynthesis protein FlhA</fullName>
    </submittedName>
</protein>
<evidence type="ECO:0000256" key="4">
    <source>
        <dbReference type="ARBA" id="ARBA00022692"/>
    </source>
</evidence>
<feature type="transmembrane region" description="Helical" evidence="8">
    <location>
        <begin position="116"/>
        <end position="134"/>
    </location>
</feature>
<evidence type="ECO:0000256" key="7">
    <source>
        <dbReference type="SAM" id="MobiDB-lite"/>
    </source>
</evidence>